<dbReference type="PROSITE" id="PS51406">
    <property type="entry name" value="FIBRINOGEN_C_2"/>
    <property type="match status" value="1"/>
</dbReference>
<dbReference type="SMART" id="SM00186">
    <property type="entry name" value="FBG"/>
    <property type="match status" value="1"/>
</dbReference>
<evidence type="ECO:0000313" key="11">
    <source>
        <dbReference type="Proteomes" id="UP001652642"/>
    </source>
</evidence>
<evidence type="ECO:0000256" key="2">
    <source>
        <dbReference type="ARBA" id="ARBA00022525"/>
    </source>
</evidence>
<reference evidence="12" key="1">
    <citation type="submission" date="2025-08" db="UniProtKB">
        <authorList>
            <consortium name="RefSeq"/>
        </authorList>
    </citation>
    <scope>IDENTIFICATION</scope>
</reference>
<evidence type="ECO:0000256" key="9">
    <source>
        <dbReference type="SAM" id="SignalP"/>
    </source>
</evidence>
<dbReference type="Pfam" id="PF00147">
    <property type="entry name" value="Fibrinogen_C"/>
    <property type="match status" value="1"/>
</dbReference>
<dbReference type="GeneID" id="110087298"/>
<proteinExistence type="predicted"/>
<organism evidence="11 12">
    <name type="scientific">Pogona vitticeps</name>
    <name type="common">central bearded dragon</name>
    <dbReference type="NCBI Taxonomy" id="103695"/>
    <lineage>
        <taxon>Eukaryota</taxon>
        <taxon>Metazoa</taxon>
        <taxon>Chordata</taxon>
        <taxon>Craniata</taxon>
        <taxon>Vertebrata</taxon>
        <taxon>Euteleostomi</taxon>
        <taxon>Lepidosauria</taxon>
        <taxon>Squamata</taxon>
        <taxon>Bifurcata</taxon>
        <taxon>Unidentata</taxon>
        <taxon>Episquamata</taxon>
        <taxon>Toxicofera</taxon>
        <taxon>Iguania</taxon>
        <taxon>Acrodonta</taxon>
        <taxon>Agamidae</taxon>
        <taxon>Amphibolurinae</taxon>
        <taxon>Pogona</taxon>
    </lineage>
</organism>
<feature type="chain" id="PRO_5046175392" evidence="9">
    <location>
        <begin position="44"/>
        <end position="525"/>
    </location>
</feature>
<gene>
    <name evidence="12" type="primary">LOC110087298</name>
</gene>
<sequence length="525" mass="59826">MCRRKPQRRERRSEPQCFKMGSWAQLASLLLLVWAGTDPGVRGLSPHTKGKEVPERLQHRLQRGSCTYTFLLPEVGGCNPAEAEDQVSNSLQRDAPSVAEAKWPVKRFQQLEDLMENNTQWLQKLEGYIQESVRLEVSDSHFSAVQNHTAAMLEIGTNLLNQTAEQTRKLTDVEMQVLNQTSRLEIQVLENSLSTHKLEKQLLLQSHEINKLQERNSFLEKKVLAMEGKREEELRGLTSEKGEMQSLLSKQTDLIGHLEQRLGLALVNNSALQQQQASLAETVKHLVRLVSQCNQISLEAPEEQKTFKDCAAAYKLGFTTSRIYTLKFPNTTATAKVLCDMETSGGGWTIIQHRKDGAVDFQRTWKEYKQGFGSPPGEYWLGNDFIHLLTTQRPYSLRIGLQDWEKNEAYSLYEHFQVGPEEQNYRLYVRKFSGTAGRMSSLSPSGTEFSTKDVDNDRCGCKCAQMAGGGWWFDACGPSNLNGIYYPPSPAVNRYNGIKWHYWKGPSHSLRRTVMMIRPVDFRED</sequence>
<keyword evidence="4 9" id="KW-0732">Signal</keyword>
<dbReference type="InterPro" id="IPR002181">
    <property type="entry name" value="Fibrinogen_a/b/g_C_dom"/>
</dbReference>
<dbReference type="InterPro" id="IPR014716">
    <property type="entry name" value="Fibrinogen_a/b/g_C_1"/>
</dbReference>
<evidence type="ECO:0000256" key="6">
    <source>
        <dbReference type="ARBA" id="ARBA00023157"/>
    </source>
</evidence>
<dbReference type="PANTHER" id="PTHR47221:SF6">
    <property type="entry name" value="FIBRINOGEN ALPHA CHAIN"/>
    <property type="match status" value="1"/>
</dbReference>
<keyword evidence="7" id="KW-0325">Glycoprotein</keyword>
<keyword evidence="3" id="KW-0037">Angiogenesis</keyword>
<dbReference type="PROSITE" id="PS00514">
    <property type="entry name" value="FIBRINOGEN_C_1"/>
    <property type="match status" value="1"/>
</dbReference>
<dbReference type="Proteomes" id="UP001652642">
    <property type="component" value="Chromosome 9"/>
</dbReference>
<accession>A0ABM5ERH0</accession>
<dbReference type="InterPro" id="IPR037579">
    <property type="entry name" value="FIB_ANG-like"/>
</dbReference>
<dbReference type="Gene3D" id="3.90.215.10">
    <property type="entry name" value="Gamma Fibrinogen, chain A, domain 1"/>
    <property type="match status" value="1"/>
</dbReference>
<dbReference type="InterPro" id="IPR036056">
    <property type="entry name" value="Fibrinogen-like_C"/>
</dbReference>
<keyword evidence="5 8" id="KW-0175">Coiled coil</keyword>
<feature type="domain" description="Fibrinogen C-terminal" evidence="10">
    <location>
        <begin position="301"/>
        <end position="521"/>
    </location>
</feature>
<dbReference type="PANTHER" id="PTHR47221">
    <property type="entry name" value="FIBRINOGEN ALPHA CHAIN"/>
    <property type="match status" value="1"/>
</dbReference>
<name>A0ABM5ERH0_9SAUR</name>
<dbReference type="Pfam" id="PF25443">
    <property type="entry name" value="ANG-1"/>
    <property type="match status" value="1"/>
</dbReference>
<evidence type="ECO:0000313" key="12">
    <source>
        <dbReference type="RefSeq" id="XP_072835750.1"/>
    </source>
</evidence>
<feature type="coiled-coil region" evidence="8">
    <location>
        <begin position="195"/>
        <end position="229"/>
    </location>
</feature>
<feature type="signal peptide" evidence="9">
    <location>
        <begin position="1"/>
        <end position="43"/>
    </location>
</feature>
<comment type="subcellular location">
    <subcellularLocation>
        <location evidence="1">Secreted</location>
    </subcellularLocation>
</comment>
<keyword evidence="11" id="KW-1185">Reference proteome</keyword>
<keyword evidence="6" id="KW-1015">Disulfide bond</keyword>
<evidence type="ECO:0000256" key="8">
    <source>
        <dbReference type="SAM" id="Coils"/>
    </source>
</evidence>
<dbReference type="NCBIfam" id="NF040941">
    <property type="entry name" value="GGGWT_bact"/>
    <property type="match status" value="1"/>
</dbReference>
<dbReference type="RefSeq" id="XP_072835750.1">
    <property type="nucleotide sequence ID" value="XM_072979649.1"/>
</dbReference>
<dbReference type="InterPro" id="IPR020837">
    <property type="entry name" value="Fibrinogen_CS"/>
</dbReference>
<evidence type="ECO:0000256" key="7">
    <source>
        <dbReference type="ARBA" id="ARBA00023180"/>
    </source>
</evidence>
<evidence type="ECO:0000256" key="5">
    <source>
        <dbReference type="ARBA" id="ARBA00023054"/>
    </source>
</evidence>
<evidence type="ECO:0000256" key="4">
    <source>
        <dbReference type="ARBA" id="ARBA00022729"/>
    </source>
</evidence>
<evidence type="ECO:0000259" key="10">
    <source>
        <dbReference type="PROSITE" id="PS51406"/>
    </source>
</evidence>
<dbReference type="InterPro" id="IPR057439">
    <property type="entry name" value="ANG-1/2/4"/>
</dbReference>
<evidence type="ECO:0000256" key="1">
    <source>
        <dbReference type="ARBA" id="ARBA00004613"/>
    </source>
</evidence>
<dbReference type="CDD" id="cd00087">
    <property type="entry name" value="FReD"/>
    <property type="match status" value="1"/>
</dbReference>
<keyword evidence="2" id="KW-0964">Secreted</keyword>
<protein>
    <submittedName>
        <fullName evidence="12">Angiopoietin-2-like</fullName>
    </submittedName>
</protein>
<evidence type="ECO:0000256" key="3">
    <source>
        <dbReference type="ARBA" id="ARBA00022657"/>
    </source>
</evidence>
<dbReference type="SUPFAM" id="SSF56496">
    <property type="entry name" value="Fibrinogen C-terminal domain-like"/>
    <property type="match status" value="1"/>
</dbReference>